<dbReference type="EMBL" id="JANPWB010000010">
    <property type="protein sequence ID" value="KAJ1136718.1"/>
    <property type="molecule type" value="Genomic_DNA"/>
</dbReference>
<dbReference type="Proteomes" id="UP001066276">
    <property type="component" value="Chromosome 6"/>
</dbReference>
<dbReference type="AlphaFoldDB" id="A0AAV7Q8T8"/>
<proteinExistence type="predicted"/>
<organism evidence="1 2">
    <name type="scientific">Pleurodeles waltl</name>
    <name type="common">Iberian ribbed newt</name>
    <dbReference type="NCBI Taxonomy" id="8319"/>
    <lineage>
        <taxon>Eukaryota</taxon>
        <taxon>Metazoa</taxon>
        <taxon>Chordata</taxon>
        <taxon>Craniata</taxon>
        <taxon>Vertebrata</taxon>
        <taxon>Euteleostomi</taxon>
        <taxon>Amphibia</taxon>
        <taxon>Batrachia</taxon>
        <taxon>Caudata</taxon>
        <taxon>Salamandroidea</taxon>
        <taxon>Salamandridae</taxon>
        <taxon>Pleurodelinae</taxon>
        <taxon>Pleurodeles</taxon>
    </lineage>
</organism>
<protein>
    <submittedName>
        <fullName evidence="1">Uncharacterized protein</fullName>
    </submittedName>
</protein>
<evidence type="ECO:0000313" key="2">
    <source>
        <dbReference type="Proteomes" id="UP001066276"/>
    </source>
</evidence>
<reference evidence="1" key="1">
    <citation type="journal article" date="2022" name="bioRxiv">
        <title>Sequencing and chromosome-scale assembly of the giantPleurodeles waltlgenome.</title>
        <authorList>
            <person name="Brown T."/>
            <person name="Elewa A."/>
            <person name="Iarovenko S."/>
            <person name="Subramanian E."/>
            <person name="Araus A.J."/>
            <person name="Petzold A."/>
            <person name="Susuki M."/>
            <person name="Suzuki K.-i.T."/>
            <person name="Hayashi T."/>
            <person name="Toyoda A."/>
            <person name="Oliveira C."/>
            <person name="Osipova E."/>
            <person name="Leigh N.D."/>
            <person name="Simon A."/>
            <person name="Yun M.H."/>
        </authorList>
    </citation>
    <scope>NUCLEOTIDE SEQUENCE</scope>
    <source>
        <strain evidence="1">20211129_DDA</strain>
        <tissue evidence="1">Liver</tissue>
    </source>
</reference>
<comment type="caution">
    <text evidence="1">The sequence shown here is derived from an EMBL/GenBank/DDBJ whole genome shotgun (WGS) entry which is preliminary data.</text>
</comment>
<keyword evidence="2" id="KW-1185">Reference proteome</keyword>
<sequence>MSAWLGLIAHSEKINNGQRDFADGLCVAIEVALDFVGKPVGSIIARLHPIIFPLDIMILEPMAWKCGIFSAVAAQGPGFIRNVLNDYKGSICASSITTPCSELCYIVPAPAQHRLTAAQDSSFIRNVHNDYTGSIRAASITTAPIKINSRPSLKVILMDVNIAKASDLYLFYSLKAGITPKPQ</sequence>
<name>A0AAV7Q8T8_PLEWA</name>
<accession>A0AAV7Q8T8</accession>
<gene>
    <name evidence="1" type="ORF">NDU88_003133</name>
</gene>
<evidence type="ECO:0000313" key="1">
    <source>
        <dbReference type="EMBL" id="KAJ1136718.1"/>
    </source>
</evidence>